<keyword evidence="1 4" id="KW-0808">Transferase</keyword>
<dbReference type="HOGENOM" id="CLU_013985_11_8_11"/>
<name>A0A0D5CHY9_9MICO</name>
<dbReference type="Pfam" id="PF00583">
    <property type="entry name" value="Acetyltransf_1"/>
    <property type="match status" value="1"/>
</dbReference>
<dbReference type="SUPFAM" id="SSF55729">
    <property type="entry name" value="Acyl-CoA N-acyltransferases (Nat)"/>
    <property type="match status" value="1"/>
</dbReference>
<evidence type="ECO:0000256" key="1">
    <source>
        <dbReference type="ARBA" id="ARBA00022679"/>
    </source>
</evidence>
<dbReference type="GO" id="GO:0016747">
    <property type="term" value="F:acyltransferase activity, transferring groups other than amino-acyl groups"/>
    <property type="evidence" value="ECO:0007669"/>
    <property type="project" value="InterPro"/>
</dbReference>
<dbReference type="InterPro" id="IPR000182">
    <property type="entry name" value="GNAT_dom"/>
</dbReference>
<dbReference type="EMBL" id="CP011043">
    <property type="protein sequence ID" value="AJW78882.1"/>
    <property type="molecule type" value="Genomic_DNA"/>
</dbReference>
<dbReference type="PANTHER" id="PTHR43877:SF2">
    <property type="entry name" value="AMINOALKYLPHOSPHONATE N-ACETYLTRANSFERASE-RELATED"/>
    <property type="match status" value="1"/>
</dbReference>
<keyword evidence="2" id="KW-0012">Acyltransferase</keyword>
<dbReference type="Proteomes" id="UP000032604">
    <property type="component" value="Chromosome"/>
</dbReference>
<evidence type="ECO:0000313" key="5">
    <source>
        <dbReference type="Proteomes" id="UP000032604"/>
    </source>
</evidence>
<dbReference type="KEGG" id="cmh:VO01_06820"/>
<reference evidence="4 5" key="1">
    <citation type="journal article" date="2015" name="Genome Announc.">
        <title>Complete Genome Sequence of Clavibacter michiganensis subsp. insidiosus R1-1 Using PacBio Single-Molecule Real-Time Technology.</title>
        <authorList>
            <person name="Lu Y."/>
            <person name="Samac D.A."/>
            <person name="Glazebrook J."/>
            <person name="Ishimaru C.A."/>
        </authorList>
    </citation>
    <scope>NUCLEOTIDE SEQUENCE [LARGE SCALE GENOMIC DNA]</scope>
    <source>
        <strain evidence="4 5">R1-1</strain>
    </source>
</reference>
<gene>
    <name evidence="4" type="ORF">VO01_06820</name>
</gene>
<dbReference type="CDD" id="cd04301">
    <property type="entry name" value="NAT_SF"/>
    <property type="match status" value="1"/>
</dbReference>
<dbReference type="PANTHER" id="PTHR43877">
    <property type="entry name" value="AMINOALKYLPHOSPHONATE N-ACETYLTRANSFERASE-RELATED-RELATED"/>
    <property type="match status" value="1"/>
</dbReference>
<proteinExistence type="predicted"/>
<dbReference type="Gene3D" id="3.40.630.30">
    <property type="match status" value="1"/>
</dbReference>
<accession>A0A0D5CHY9</accession>
<organism evidence="4 5">
    <name type="scientific">Clavibacter michiganensis subsp. insidiosus</name>
    <dbReference type="NCBI Taxonomy" id="33014"/>
    <lineage>
        <taxon>Bacteria</taxon>
        <taxon>Bacillati</taxon>
        <taxon>Actinomycetota</taxon>
        <taxon>Actinomycetes</taxon>
        <taxon>Micrococcales</taxon>
        <taxon>Microbacteriaceae</taxon>
        <taxon>Clavibacter</taxon>
    </lineage>
</organism>
<dbReference type="PATRIC" id="fig|33014.5.peg.1414"/>
<dbReference type="AlphaFoldDB" id="A0A0D5CHY9"/>
<dbReference type="RefSeq" id="WP_045527821.1">
    <property type="nucleotide sequence ID" value="NZ_CP011043.1"/>
</dbReference>
<dbReference type="OrthoDB" id="70840at2"/>
<evidence type="ECO:0000259" key="3">
    <source>
        <dbReference type="PROSITE" id="PS51186"/>
    </source>
</evidence>
<protein>
    <submittedName>
        <fullName evidence="4">GCN5 family acetyltransferase</fullName>
    </submittedName>
</protein>
<dbReference type="PROSITE" id="PS51186">
    <property type="entry name" value="GNAT"/>
    <property type="match status" value="1"/>
</dbReference>
<evidence type="ECO:0000313" key="4">
    <source>
        <dbReference type="EMBL" id="AJW78882.1"/>
    </source>
</evidence>
<evidence type="ECO:0000256" key="2">
    <source>
        <dbReference type="ARBA" id="ARBA00023315"/>
    </source>
</evidence>
<feature type="domain" description="N-acetyltransferase" evidence="3">
    <location>
        <begin position="3"/>
        <end position="156"/>
    </location>
</feature>
<dbReference type="InterPro" id="IPR050832">
    <property type="entry name" value="Bact_Acetyltransf"/>
</dbReference>
<sequence length="156" mass="16693">MDLTISRVAWDDDAATSLRAAQRAELDLRYGGDTEPGTKPTAADMAAFLVARDADGTPVGCGGIRPLGDRGDGTPWAELKRMYVVPAVRGTGVATAVLRALEDTARELGVVDLVLETGPEQPDAMRFYVREGWTEIPRFGAYADSEGSRCYALTLA</sequence>
<dbReference type="InterPro" id="IPR016181">
    <property type="entry name" value="Acyl_CoA_acyltransferase"/>
</dbReference>